<reference evidence="1" key="2">
    <citation type="submission" date="2012-12" db="EMBL/GenBank/DDBJ databases">
        <authorList>
            <consortium name="WormBase Consortium"/>
            <person name="Ghedin E."/>
            <person name="Paulini M."/>
        </authorList>
    </citation>
    <scope>NUCLEOTIDE SEQUENCE</scope>
    <source>
        <strain evidence="1">FR3</strain>
    </source>
</reference>
<sequence length="50" mass="5882">MGIIFALKIETAKPIKDHLQIDKEIKVLMIPSIFINQFIYRIYYCPCCCC</sequence>
<name>A0A1I9G262_BRUMA</name>
<protein>
    <submittedName>
        <fullName evidence="1">Bm13097, isoform a</fullName>
    </submittedName>
</protein>
<evidence type="ECO:0000313" key="1">
    <source>
        <dbReference type="EMBL" id="CDP95725.1"/>
    </source>
</evidence>
<organism evidence="1">
    <name type="scientific">Brugia malayi</name>
    <name type="common">Filarial nematode worm</name>
    <dbReference type="NCBI Taxonomy" id="6279"/>
    <lineage>
        <taxon>Eukaryota</taxon>
        <taxon>Metazoa</taxon>
        <taxon>Ecdysozoa</taxon>
        <taxon>Nematoda</taxon>
        <taxon>Chromadorea</taxon>
        <taxon>Rhabditida</taxon>
        <taxon>Spirurina</taxon>
        <taxon>Spiruromorpha</taxon>
        <taxon>Filarioidea</taxon>
        <taxon>Onchocercidae</taxon>
        <taxon>Brugia</taxon>
    </lineage>
</organism>
<dbReference type="EMBL" id="LN856952">
    <property type="protein sequence ID" value="CDP95725.1"/>
    <property type="molecule type" value="Genomic_DNA"/>
</dbReference>
<proteinExistence type="predicted"/>
<accession>A0A1I9G262</accession>
<dbReference type="AlphaFoldDB" id="A0A1I9G262"/>
<reference evidence="1" key="1">
    <citation type="journal article" date="2007" name="Science">
        <title>Draft genome of the filarial nematode parasite Brugia malayi.</title>
        <authorList>
            <person name="Ghedin E."/>
            <person name="Wang S."/>
            <person name="Spiro D."/>
            <person name="Caler E."/>
            <person name="Zhao Q."/>
            <person name="Crabtree J."/>
            <person name="Allen J.E."/>
            <person name="Delcher A.L."/>
            <person name="Guiliano D.B."/>
            <person name="Miranda-Saavedra D."/>
            <person name="Angiuoli S.V."/>
            <person name="Creasy T."/>
            <person name="Amedeo P."/>
            <person name="Haas B."/>
            <person name="El-Sayed N.M."/>
            <person name="Wortman J.R."/>
            <person name="Feldblyum T."/>
            <person name="Tallon L."/>
            <person name="Schatz M."/>
            <person name="Shumway M."/>
            <person name="Koo H."/>
            <person name="Salzberg S.L."/>
            <person name="Schobel S."/>
            <person name="Pertea M."/>
            <person name="Pop M."/>
            <person name="White O."/>
            <person name="Barton G.J."/>
            <person name="Carlow C.K."/>
            <person name="Crawford M.J."/>
            <person name="Daub J."/>
            <person name="Dimmic M.W."/>
            <person name="Estes C.F."/>
            <person name="Foster J.M."/>
            <person name="Ganatra M."/>
            <person name="Gregory W.F."/>
            <person name="Johnson N.M."/>
            <person name="Jin J."/>
            <person name="Komuniecki R."/>
            <person name="Korf I."/>
            <person name="Kumar S."/>
            <person name="Laney S."/>
            <person name="Li B.W."/>
            <person name="Li W."/>
            <person name="Lindblom T.H."/>
            <person name="Lustigman S."/>
            <person name="Ma D."/>
            <person name="Maina C.V."/>
            <person name="Martin D.M."/>
            <person name="McCarter J.P."/>
            <person name="McReynolds L."/>
            <person name="Mitreva M."/>
            <person name="Nutman T.B."/>
            <person name="Parkinson J."/>
            <person name="Peregrin-Alvarez J.M."/>
            <person name="Poole C."/>
            <person name="Ren Q."/>
            <person name="Saunders L."/>
            <person name="Sluder A.E."/>
            <person name="Smith K."/>
            <person name="Stanke M."/>
            <person name="Unnasch T.R."/>
            <person name="Ware J."/>
            <person name="Wei A.D."/>
            <person name="Weil G."/>
            <person name="Williams D.J."/>
            <person name="Zhang Y."/>
            <person name="Williams S.A."/>
            <person name="Fraser-Liggett C."/>
            <person name="Slatko B."/>
            <person name="Blaxter M.L."/>
            <person name="Scott A.L."/>
        </authorList>
    </citation>
    <scope>NUCLEOTIDE SEQUENCE</scope>
    <source>
        <strain evidence="1">FR3</strain>
    </source>
</reference>
<gene>
    <name evidence="1" type="primary">Bm13097</name>
    <name evidence="1" type="ORF">BM_Bm13097</name>
</gene>